<dbReference type="Proteomes" id="UP000762676">
    <property type="component" value="Unassembled WGS sequence"/>
</dbReference>
<keyword evidence="2" id="KW-1185">Reference proteome</keyword>
<organism evidence="1 2">
    <name type="scientific">Elysia marginata</name>
    <dbReference type="NCBI Taxonomy" id="1093978"/>
    <lineage>
        <taxon>Eukaryota</taxon>
        <taxon>Metazoa</taxon>
        <taxon>Spiralia</taxon>
        <taxon>Lophotrochozoa</taxon>
        <taxon>Mollusca</taxon>
        <taxon>Gastropoda</taxon>
        <taxon>Heterobranchia</taxon>
        <taxon>Euthyneura</taxon>
        <taxon>Panpulmonata</taxon>
        <taxon>Sacoglossa</taxon>
        <taxon>Placobranchoidea</taxon>
        <taxon>Plakobranchidae</taxon>
        <taxon>Elysia</taxon>
    </lineage>
</organism>
<sequence length="102" mass="11643">MSPRNSKNQCYNKSLCTAVRTSATGRASVCTNYYNKNQCHTAFKFDIKKLSIATAIESYRLYLMRGSGELTGQPFYRSDFTEFALVLKLKEYCDHFPSAEQS</sequence>
<evidence type="ECO:0000313" key="1">
    <source>
        <dbReference type="EMBL" id="GFS20008.1"/>
    </source>
</evidence>
<dbReference type="EMBL" id="BMAT01010091">
    <property type="protein sequence ID" value="GFS20008.1"/>
    <property type="molecule type" value="Genomic_DNA"/>
</dbReference>
<name>A0AAV4JDK5_9GAST</name>
<accession>A0AAV4JDK5</accession>
<protein>
    <submittedName>
        <fullName evidence="1">Uncharacterized protein</fullName>
    </submittedName>
</protein>
<evidence type="ECO:0000313" key="2">
    <source>
        <dbReference type="Proteomes" id="UP000762676"/>
    </source>
</evidence>
<dbReference type="AlphaFoldDB" id="A0AAV4JDK5"/>
<reference evidence="1 2" key="1">
    <citation type="journal article" date="2021" name="Elife">
        <title>Chloroplast acquisition without the gene transfer in kleptoplastic sea slugs, Plakobranchus ocellatus.</title>
        <authorList>
            <person name="Maeda T."/>
            <person name="Takahashi S."/>
            <person name="Yoshida T."/>
            <person name="Shimamura S."/>
            <person name="Takaki Y."/>
            <person name="Nagai Y."/>
            <person name="Toyoda A."/>
            <person name="Suzuki Y."/>
            <person name="Arimoto A."/>
            <person name="Ishii H."/>
            <person name="Satoh N."/>
            <person name="Nishiyama T."/>
            <person name="Hasebe M."/>
            <person name="Maruyama T."/>
            <person name="Minagawa J."/>
            <person name="Obokata J."/>
            <person name="Shigenobu S."/>
        </authorList>
    </citation>
    <scope>NUCLEOTIDE SEQUENCE [LARGE SCALE GENOMIC DNA]</scope>
</reference>
<gene>
    <name evidence="1" type="ORF">ElyMa_005046100</name>
</gene>
<proteinExistence type="predicted"/>
<comment type="caution">
    <text evidence="1">The sequence shown here is derived from an EMBL/GenBank/DDBJ whole genome shotgun (WGS) entry which is preliminary data.</text>
</comment>